<keyword evidence="1" id="KW-0175">Coiled coil</keyword>
<reference evidence="2" key="1">
    <citation type="submission" date="2023-05" db="EMBL/GenBank/DDBJ databases">
        <title>Genome and transcriptome analyses reveal genes involved in the formation of fine ridges on petal epidermal cells in Hibiscus trionum.</title>
        <authorList>
            <person name="Koshimizu S."/>
            <person name="Masuda S."/>
            <person name="Ishii T."/>
            <person name="Shirasu K."/>
            <person name="Hoshino A."/>
            <person name="Arita M."/>
        </authorList>
    </citation>
    <scope>NUCLEOTIDE SEQUENCE</scope>
    <source>
        <strain evidence="2">Hamamatsu line</strain>
    </source>
</reference>
<keyword evidence="3" id="KW-1185">Reference proteome</keyword>
<evidence type="ECO:0000313" key="3">
    <source>
        <dbReference type="Proteomes" id="UP001165190"/>
    </source>
</evidence>
<accession>A0A9W7JMF5</accession>
<proteinExistence type="predicted"/>
<dbReference type="EMBL" id="BSYR01000077">
    <property type="protein sequence ID" value="GMJ15269.1"/>
    <property type="molecule type" value="Genomic_DNA"/>
</dbReference>
<evidence type="ECO:0000313" key="2">
    <source>
        <dbReference type="EMBL" id="GMJ15269.1"/>
    </source>
</evidence>
<name>A0A9W7JMF5_HIBTR</name>
<feature type="coiled-coil region" evidence="1">
    <location>
        <begin position="93"/>
        <end position="218"/>
    </location>
</feature>
<comment type="caution">
    <text evidence="2">The sequence shown here is derived from an EMBL/GenBank/DDBJ whole genome shotgun (WGS) entry which is preliminary data.</text>
</comment>
<organism evidence="2 3">
    <name type="scientific">Hibiscus trionum</name>
    <name type="common">Flower of an hour</name>
    <dbReference type="NCBI Taxonomy" id="183268"/>
    <lineage>
        <taxon>Eukaryota</taxon>
        <taxon>Viridiplantae</taxon>
        <taxon>Streptophyta</taxon>
        <taxon>Embryophyta</taxon>
        <taxon>Tracheophyta</taxon>
        <taxon>Spermatophyta</taxon>
        <taxon>Magnoliopsida</taxon>
        <taxon>eudicotyledons</taxon>
        <taxon>Gunneridae</taxon>
        <taxon>Pentapetalae</taxon>
        <taxon>rosids</taxon>
        <taxon>malvids</taxon>
        <taxon>Malvales</taxon>
        <taxon>Malvaceae</taxon>
        <taxon>Malvoideae</taxon>
        <taxon>Hibiscus</taxon>
    </lineage>
</organism>
<dbReference type="OrthoDB" id="10442318at2759"/>
<protein>
    <submittedName>
        <fullName evidence="2">Uncharacterized protein</fullName>
    </submittedName>
</protein>
<dbReference type="Proteomes" id="UP001165190">
    <property type="component" value="Unassembled WGS sequence"/>
</dbReference>
<evidence type="ECO:0000256" key="1">
    <source>
        <dbReference type="SAM" id="Coils"/>
    </source>
</evidence>
<gene>
    <name evidence="2" type="ORF">HRI_005196100</name>
</gene>
<dbReference type="AlphaFoldDB" id="A0A9W7JMF5"/>
<sequence length="254" mass="29408">MKESPKDECNDRGDDFKTPCFKAAGNAFVAMRSNNSQLPDFSPLPDSFSNVADEDTWFKMNKGYIVDLDLLQSTPARKVQSFSPQDITPDCSNDNYKEELQNLKRQLELVIKEKNELERKHEEEIQINGRLMGEISELKQELDVSNNLLEASTERYGSLEREFQLFREERDSLQKSVFESSQKLMFVTDQKENILKDLNSEVERRKNLEAEIKQFSVAFASRQRSLASIHGEFKSKVEKLRAENAVPLHKSLQY</sequence>